<dbReference type="STRING" id="323259.Mhun_0506"/>
<dbReference type="KEGG" id="mhu:Mhun_0506"/>
<name>Q2FMR0_METHJ</name>
<protein>
    <recommendedName>
        <fullName evidence="1">PIN domain-containing protein</fullName>
    </recommendedName>
</protein>
<dbReference type="EnsemblBacteria" id="ABD40268">
    <property type="protein sequence ID" value="ABD40268"/>
    <property type="gene ID" value="Mhun_0506"/>
</dbReference>
<dbReference type="NCBIfam" id="TIGR00305">
    <property type="entry name" value="putative toxin-antitoxin system toxin component, PIN family"/>
    <property type="match status" value="1"/>
</dbReference>
<dbReference type="InParanoid" id="Q2FMR0"/>
<sequence length="135" mass="15485">MNNLVIIDTNVLVSGLLNPNGKPAVIIRMMITNFLRIVLDNRIFQEYRVVLSRTKFQFSPDDIEPLLSFFKTNGLWILPPPMLLHLPDPSDLPFIELAHHTHAPVITGNRKHFPDDIIVMTPSEFLQQKSMNNTK</sequence>
<dbReference type="EMBL" id="CP000254">
    <property type="protein sequence ID" value="ABD40268.1"/>
    <property type="molecule type" value="Genomic_DNA"/>
</dbReference>
<organism evidence="2 3">
    <name type="scientific">Methanospirillum hungatei JF-1 (strain ATCC 27890 / DSM 864 / NBRC 100397 / JF-1)</name>
    <dbReference type="NCBI Taxonomy" id="323259"/>
    <lineage>
        <taxon>Archaea</taxon>
        <taxon>Methanobacteriati</taxon>
        <taxon>Methanobacteriota</taxon>
        <taxon>Stenosarchaea group</taxon>
        <taxon>Methanomicrobia</taxon>
        <taxon>Methanomicrobiales</taxon>
        <taxon>Methanospirillaceae</taxon>
        <taxon>Methanospirillum</taxon>
    </lineage>
</organism>
<gene>
    <name evidence="2" type="ordered locus">Mhun_0506</name>
</gene>
<dbReference type="AlphaFoldDB" id="Q2FMR0"/>
<evidence type="ECO:0000259" key="1">
    <source>
        <dbReference type="Pfam" id="PF13470"/>
    </source>
</evidence>
<accession>Q2FMR0</accession>
<dbReference type="Pfam" id="PF13470">
    <property type="entry name" value="PIN_3"/>
    <property type="match status" value="1"/>
</dbReference>
<dbReference type="eggNOG" id="arCOG02120">
    <property type="taxonomic scope" value="Archaea"/>
</dbReference>
<proteinExistence type="predicted"/>
<dbReference type="PANTHER" id="PTHR34610:SF3">
    <property type="entry name" value="SSL7007 PROTEIN"/>
    <property type="match status" value="1"/>
</dbReference>
<dbReference type="InterPro" id="IPR029060">
    <property type="entry name" value="PIN-like_dom_sf"/>
</dbReference>
<dbReference type="HOGENOM" id="CLU_116617_6_0_2"/>
<dbReference type="Proteomes" id="UP000001941">
    <property type="component" value="Chromosome"/>
</dbReference>
<dbReference type="PANTHER" id="PTHR34610">
    <property type="entry name" value="SSL7007 PROTEIN"/>
    <property type="match status" value="1"/>
</dbReference>
<evidence type="ECO:0000313" key="3">
    <source>
        <dbReference type="Proteomes" id="UP000001941"/>
    </source>
</evidence>
<keyword evidence="3" id="KW-1185">Reference proteome</keyword>
<dbReference type="SUPFAM" id="SSF88723">
    <property type="entry name" value="PIN domain-like"/>
    <property type="match status" value="1"/>
</dbReference>
<dbReference type="InterPro" id="IPR002850">
    <property type="entry name" value="PIN_toxin-like"/>
</dbReference>
<dbReference type="InterPro" id="IPR002716">
    <property type="entry name" value="PIN_dom"/>
</dbReference>
<dbReference type="GeneID" id="3924475"/>
<feature type="domain" description="PIN" evidence="1">
    <location>
        <begin position="5"/>
        <end position="111"/>
    </location>
</feature>
<reference evidence="3" key="1">
    <citation type="journal article" date="2016" name="Stand. Genomic Sci.">
        <title>Complete genome sequence of Methanospirillum hungatei type strain JF1.</title>
        <authorList>
            <person name="Gunsalus R.P."/>
            <person name="Cook L.E."/>
            <person name="Crable B."/>
            <person name="Rohlin L."/>
            <person name="McDonald E."/>
            <person name="Mouttaki H."/>
            <person name="Sieber J.R."/>
            <person name="Poweleit N."/>
            <person name="Zhou H."/>
            <person name="Lapidus A.L."/>
            <person name="Daligault H.E."/>
            <person name="Land M."/>
            <person name="Gilna P."/>
            <person name="Ivanova N."/>
            <person name="Kyrpides N."/>
            <person name="Culley D.E."/>
            <person name="McInerney M.J."/>
        </authorList>
    </citation>
    <scope>NUCLEOTIDE SEQUENCE [LARGE SCALE GENOMIC DNA]</scope>
    <source>
        <strain evidence="3">ATCC 27890 / DSM 864 / NBRC 100397 / JF-1</strain>
    </source>
</reference>
<dbReference type="RefSeq" id="WP_011447555.1">
    <property type="nucleotide sequence ID" value="NC_007796.1"/>
</dbReference>
<dbReference type="OrthoDB" id="376727at2157"/>
<evidence type="ECO:0000313" key="2">
    <source>
        <dbReference type="EMBL" id="ABD40268.1"/>
    </source>
</evidence>